<organism evidence="1 2">
    <name type="scientific">Parasynechococcus marenigrum (strain WH8102)</name>
    <dbReference type="NCBI Taxonomy" id="84588"/>
    <lineage>
        <taxon>Bacteria</taxon>
        <taxon>Bacillati</taxon>
        <taxon>Cyanobacteriota</taxon>
        <taxon>Cyanophyceae</taxon>
        <taxon>Synechococcales</taxon>
        <taxon>Prochlorococcaceae</taxon>
        <taxon>Parasynechococcus</taxon>
        <taxon>Parasynechococcus marenigrum</taxon>
    </lineage>
</organism>
<dbReference type="KEGG" id="syw:SYNW2018"/>
<dbReference type="AlphaFoldDB" id="Q7U4P9"/>
<evidence type="ECO:0000313" key="1">
    <source>
        <dbReference type="EMBL" id="CAE08533.1"/>
    </source>
</evidence>
<protein>
    <submittedName>
        <fullName evidence="1">Uncharacterized protein</fullName>
    </submittedName>
</protein>
<sequence>MRRALGARQFFVDAVLRKPPWELAAKTGGPKGEDAPCYAKPRFPAGFQNRRGHARVCHLGARVNDYRQDRRPSRLPSRSVNVVGQRRGPTEPRQTGRRFKISESVSISWIKQPLICPALKNYRSLLTNYLHTERDFFRMWSDLERSCASRRKKLIRQSLSTQS</sequence>
<keyword evidence="2" id="KW-1185">Reference proteome</keyword>
<proteinExistence type="predicted"/>
<reference evidence="1 2" key="1">
    <citation type="journal article" date="2003" name="Nature">
        <title>The genome of a motile marine Synechococcus.</title>
        <authorList>
            <person name="Palenik B."/>
            <person name="Brahamsha B."/>
            <person name="Larimer F."/>
            <person name="Land M."/>
            <person name="Hauser L."/>
            <person name="Chain P."/>
            <person name="Lamerdin J."/>
            <person name="Regala W."/>
            <person name="Allen E.A."/>
            <person name="McCarren J."/>
            <person name="Paulsen I."/>
            <person name="Dufresne A."/>
            <person name="Partensky F."/>
            <person name="Webb E."/>
            <person name="Waterbury J."/>
        </authorList>
    </citation>
    <scope>NUCLEOTIDE SEQUENCE [LARGE SCALE GENOMIC DNA]</scope>
    <source>
        <strain evidence="1 2">WH8102</strain>
    </source>
</reference>
<dbReference type="HOGENOM" id="CLU_1626248_0_0_3"/>
<gene>
    <name evidence="1" type="ordered locus">SYNW2018</name>
</gene>
<dbReference type="Proteomes" id="UP000001422">
    <property type="component" value="Chromosome"/>
</dbReference>
<dbReference type="STRING" id="84588.SYNW2018"/>
<dbReference type="EMBL" id="BX569694">
    <property type="protein sequence ID" value="CAE08533.1"/>
    <property type="molecule type" value="Genomic_DNA"/>
</dbReference>
<accession>Q7U4P9</accession>
<name>Q7U4P9_PARMW</name>
<evidence type="ECO:0000313" key="2">
    <source>
        <dbReference type="Proteomes" id="UP000001422"/>
    </source>
</evidence>